<name>A0A1V9ZEX3_ACHHY</name>
<dbReference type="HAMAP" id="MF_02126">
    <property type="entry name" value="RF_methyltr_PrmC"/>
    <property type="match status" value="1"/>
</dbReference>
<gene>
    <name evidence="6" type="ORF">ACHHYP_15791</name>
</gene>
<feature type="domain" description="Methyltransferase" evidence="4">
    <location>
        <begin position="118"/>
        <end position="194"/>
    </location>
</feature>
<dbReference type="OrthoDB" id="269872at2759"/>
<dbReference type="InterPro" id="IPR004556">
    <property type="entry name" value="HemK-like"/>
</dbReference>
<dbReference type="SUPFAM" id="SSF53335">
    <property type="entry name" value="S-adenosyl-L-methionine-dependent methyltransferases"/>
    <property type="match status" value="1"/>
</dbReference>
<keyword evidence="2 6" id="KW-0808">Transferase</keyword>
<dbReference type="AlphaFoldDB" id="A0A1V9ZEX3"/>
<dbReference type="Pfam" id="PF13847">
    <property type="entry name" value="Methyltransf_31"/>
    <property type="match status" value="1"/>
</dbReference>
<dbReference type="CDD" id="cd02440">
    <property type="entry name" value="AdoMet_MTases"/>
    <property type="match status" value="1"/>
</dbReference>
<evidence type="ECO:0000259" key="5">
    <source>
        <dbReference type="Pfam" id="PF17827"/>
    </source>
</evidence>
<dbReference type="PROSITE" id="PS00092">
    <property type="entry name" value="N6_MTASE"/>
    <property type="match status" value="1"/>
</dbReference>
<evidence type="ECO:0000259" key="4">
    <source>
        <dbReference type="Pfam" id="PF13847"/>
    </source>
</evidence>
<dbReference type="InterPro" id="IPR050320">
    <property type="entry name" value="N5-glutamine_MTase"/>
</dbReference>
<dbReference type="InterPro" id="IPR025714">
    <property type="entry name" value="Methyltranfer_dom"/>
</dbReference>
<dbReference type="GO" id="GO:0005739">
    <property type="term" value="C:mitochondrion"/>
    <property type="evidence" value="ECO:0007669"/>
    <property type="project" value="TreeGrafter"/>
</dbReference>
<keyword evidence="1 6" id="KW-0489">Methyltransferase</keyword>
<feature type="domain" description="Release factor glutamine methyltransferase N-terminal" evidence="5">
    <location>
        <begin position="11"/>
        <end position="78"/>
    </location>
</feature>
<dbReference type="Gene3D" id="1.10.8.10">
    <property type="entry name" value="DNA helicase RuvA subunit, C-terminal domain"/>
    <property type="match status" value="1"/>
</dbReference>
<dbReference type="InterPro" id="IPR002052">
    <property type="entry name" value="DNA_methylase_N6_adenine_CS"/>
</dbReference>
<evidence type="ECO:0000256" key="1">
    <source>
        <dbReference type="ARBA" id="ARBA00022603"/>
    </source>
</evidence>
<evidence type="ECO:0000256" key="3">
    <source>
        <dbReference type="ARBA" id="ARBA00022691"/>
    </source>
</evidence>
<dbReference type="NCBIfam" id="TIGR03534">
    <property type="entry name" value="RF_mod_PrmC"/>
    <property type="match status" value="1"/>
</dbReference>
<reference evidence="6 7" key="1">
    <citation type="journal article" date="2014" name="Genome Biol. Evol.">
        <title>The secreted proteins of Achlya hypogyna and Thraustotheca clavata identify the ancestral oomycete secretome and reveal gene acquisitions by horizontal gene transfer.</title>
        <authorList>
            <person name="Misner I."/>
            <person name="Blouin N."/>
            <person name="Leonard G."/>
            <person name="Richards T.A."/>
            <person name="Lane C.E."/>
        </authorList>
    </citation>
    <scope>NUCLEOTIDE SEQUENCE [LARGE SCALE GENOMIC DNA]</scope>
    <source>
        <strain evidence="6 7">ATCC 48635</strain>
    </source>
</reference>
<dbReference type="NCBIfam" id="TIGR00536">
    <property type="entry name" value="hemK_fam"/>
    <property type="match status" value="1"/>
</dbReference>
<evidence type="ECO:0000256" key="2">
    <source>
        <dbReference type="ARBA" id="ARBA00022679"/>
    </source>
</evidence>
<dbReference type="GO" id="GO:0032259">
    <property type="term" value="P:methylation"/>
    <property type="evidence" value="ECO:0007669"/>
    <property type="project" value="UniProtKB-KW"/>
</dbReference>
<dbReference type="InterPro" id="IPR019874">
    <property type="entry name" value="RF_methyltr_PrmC"/>
</dbReference>
<proteinExistence type="inferred from homology"/>
<evidence type="ECO:0000313" key="7">
    <source>
        <dbReference type="Proteomes" id="UP000243579"/>
    </source>
</evidence>
<dbReference type="PANTHER" id="PTHR18895:SF74">
    <property type="entry name" value="MTRF1L RELEASE FACTOR GLUTAMINE METHYLTRANSFERASE"/>
    <property type="match status" value="1"/>
</dbReference>
<dbReference type="InterPro" id="IPR040758">
    <property type="entry name" value="PrmC_N"/>
</dbReference>
<keyword evidence="3" id="KW-0949">S-adenosyl-L-methionine</keyword>
<sequence length="291" mass="31207">MSWRRWSSTVASARRALRARGLGATDASSLVRHAFSPPMSAEALFLAPERPMSAGERTRLEGLAARRLAGEPLAYVVGVKEFWSLPFHVTPATLIPRPETELLLDLLLQRCPDKDTPLRVLDLGTGSGCLVVAALREYPHATGVAVDISVEALAVAARNARDLGISHRVSFLEQDMTTLDASAIGTFDVVLCNPPYIAAHEEALMDDHVVAYEPHTALFAARDGLAIYEALVPSLPALVTPRGHVLLEVGFAQAAAVADLFRGASATWSPPLIVQDLCAVPRCVAVHRVEG</sequence>
<dbReference type="GO" id="GO:0008276">
    <property type="term" value="F:protein methyltransferase activity"/>
    <property type="evidence" value="ECO:0007669"/>
    <property type="project" value="InterPro"/>
</dbReference>
<dbReference type="InterPro" id="IPR029063">
    <property type="entry name" value="SAM-dependent_MTases_sf"/>
</dbReference>
<accession>A0A1V9ZEX3</accession>
<dbReference type="STRING" id="1202772.A0A1V9ZEX3"/>
<evidence type="ECO:0000313" key="6">
    <source>
        <dbReference type="EMBL" id="OQR96441.1"/>
    </source>
</evidence>
<dbReference type="Pfam" id="PF17827">
    <property type="entry name" value="PrmC_N"/>
    <property type="match status" value="1"/>
</dbReference>
<dbReference type="Proteomes" id="UP000243579">
    <property type="component" value="Unassembled WGS sequence"/>
</dbReference>
<dbReference type="EMBL" id="JNBR01000144">
    <property type="protein sequence ID" value="OQR96441.1"/>
    <property type="molecule type" value="Genomic_DNA"/>
</dbReference>
<dbReference type="PANTHER" id="PTHR18895">
    <property type="entry name" value="HEMK METHYLTRANSFERASE"/>
    <property type="match status" value="1"/>
</dbReference>
<keyword evidence="7" id="KW-1185">Reference proteome</keyword>
<dbReference type="GO" id="GO:0003676">
    <property type="term" value="F:nucleic acid binding"/>
    <property type="evidence" value="ECO:0007669"/>
    <property type="project" value="InterPro"/>
</dbReference>
<organism evidence="6 7">
    <name type="scientific">Achlya hypogyna</name>
    <name type="common">Oomycete</name>
    <name type="synonym">Protoachlya hypogyna</name>
    <dbReference type="NCBI Taxonomy" id="1202772"/>
    <lineage>
        <taxon>Eukaryota</taxon>
        <taxon>Sar</taxon>
        <taxon>Stramenopiles</taxon>
        <taxon>Oomycota</taxon>
        <taxon>Saprolegniomycetes</taxon>
        <taxon>Saprolegniales</taxon>
        <taxon>Achlyaceae</taxon>
        <taxon>Achlya</taxon>
    </lineage>
</organism>
<dbReference type="Gene3D" id="3.40.50.150">
    <property type="entry name" value="Vaccinia Virus protein VP39"/>
    <property type="match status" value="1"/>
</dbReference>
<comment type="caution">
    <text evidence="6">The sequence shown here is derived from an EMBL/GenBank/DDBJ whole genome shotgun (WGS) entry which is preliminary data.</text>
</comment>
<protein>
    <submittedName>
        <fullName evidence="6">Protein-(Glutamine-N5) methyltransferase</fullName>
    </submittedName>
</protein>